<accession>A0ABW2ZVC9</accession>
<evidence type="ECO:0000313" key="3">
    <source>
        <dbReference type="Proteomes" id="UP001597053"/>
    </source>
</evidence>
<feature type="region of interest" description="Disordered" evidence="1">
    <location>
        <begin position="1"/>
        <end position="20"/>
    </location>
</feature>
<name>A0ABW2ZVC9_9ACTN</name>
<dbReference type="EMBL" id="JBHTHM010000017">
    <property type="protein sequence ID" value="MFD0782567.1"/>
    <property type="molecule type" value="Genomic_DNA"/>
</dbReference>
<dbReference type="Proteomes" id="UP001597053">
    <property type="component" value="Unassembled WGS sequence"/>
</dbReference>
<reference evidence="3" key="1">
    <citation type="journal article" date="2019" name="Int. J. Syst. Evol. Microbiol.">
        <title>The Global Catalogue of Microorganisms (GCM) 10K type strain sequencing project: providing services to taxonomists for standard genome sequencing and annotation.</title>
        <authorList>
            <consortium name="The Broad Institute Genomics Platform"/>
            <consortium name="The Broad Institute Genome Sequencing Center for Infectious Disease"/>
            <person name="Wu L."/>
            <person name="Ma J."/>
        </authorList>
    </citation>
    <scope>NUCLEOTIDE SEQUENCE [LARGE SCALE GENOMIC DNA]</scope>
    <source>
        <strain evidence="3">JCM 32148</strain>
    </source>
</reference>
<gene>
    <name evidence="2" type="ORF">ACFQZ8_01315</name>
</gene>
<keyword evidence="3" id="KW-1185">Reference proteome</keyword>
<organism evidence="2 3">
    <name type="scientific">Micromonospora azadirachtae</name>
    <dbReference type="NCBI Taxonomy" id="1970735"/>
    <lineage>
        <taxon>Bacteria</taxon>
        <taxon>Bacillati</taxon>
        <taxon>Actinomycetota</taxon>
        <taxon>Actinomycetes</taxon>
        <taxon>Micromonosporales</taxon>
        <taxon>Micromonosporaceae</taxon>
        <taxon>Micromonospora</taxon>
    </lineage>
</organism>
<sequence length="99" mass="10493">MSSGHDPLTDSRSGDTPVPLACGDVQTLCRLNRDRRSQSDLAVLDFINDADDIADAFHPYTAPSAPPAGPVRFEEGVEEIKLARDLVGRDSVAAARASG</sequence>
<protein>
    <submittedName>
        <fullName evidence="2">Uncharacterized protein</fullName>
    </submittedName>
</protein>
<evidence type="ECO:0000256" key="1">
    <source>
        <dbReference type="SAM" id="MobiDB-lite"/>
    </source>
</evidence>
<evidence type="ECO:0000313" key="2">
    <source>
        <dbReference type="EMBL" id="MFD0782567.1"/>
    </source>
</evidence>
<comment type="caution">
    <text evidence="2">The sequence shown here is derived from an EMBL/GenBank/DDBJ whole genome shotgun (WGS) entry which is preliminary data.</text>
</comment>
<proteinExistence type="predicted"/>